<dbReference type="Proteomes" id="UP000053060">
    <property type="component" value="Unassembled WGS sequence"/>
</dbReference>
<dbReference type="Pfam" id="PF13279">
    <property type="entry name" value="4HBT_2"/>
    <property type="match status" value="1"/>
</dbReference>
<evidence type="ECO:0008006" key="3">
    <source>
        <dbReference type="Google" id="ProtNLM"/>
    </source>
</evidence>
<accession>A0A0V9UGM9</accession>
<organism evidence="1 2">
    <name type="scientific">Rhodococcus pyridinivorans KG-16</name>
    <dbReference type="NCBI Taxonomy" id="1441730"/>
    <lineage>
        <taxon>Bacteria</taxon>
        <taxon>Bacillati</taxon>
        <taxon>Actinomycetota</taxon>
        <taxon>Actinomycetes</taxon>
        <taxon>Mycobacteriales</taxon>
        <taxon>Nocardiaceae</taxon>
        <taxon>Rhodococcus</taxon>
    </lineage>
</organism>
<gene>
    <name evidence="1" type="ORF">Z045_18700</name>
</gene>
<dbReference type="CDD" id="cd00586">
    <property type="entry name" value="4HBT"/>
    <property type="match status" value="1"/>
</dbReference>
<dbReference type="Gene3D" id="3.10.129.10">
    <property type="entry name" value="Hotdog Thioesterase"/>
    <property type="match status" value="1"/>
</dbReference>
<sequence length="147" mass="16005">MRYDPRRTSLDLYPLQRTITPLFGDTDALGHINNVSIARYFEQARVLVMEAVSSTLGGTHPFERAVLAKIEINFLAEVFYPHDIVIATGVHRIGTSSVVIGSALFQHGRCVALADSVDVGTAAEGGSQPIPEASRVAFEKFRLAYGD</sequence>
<dbReference type="RefSeq" id="WP_060653191.1">
    <property type="nucleotide sequence ID" value="NZ_AZXY01000010.1"/>
</dbReference>
<protein>
    <recommendedName>
        <fullName evidence="3">Thioesterase</fullName>
    </recommendedName>
</protein>
<dbReference type="PATRIC" id="fig|1441730.3.peg.3904"/>
<comment type="caution">
    <text evidence="1">The sequence shown here is derived from an EMBL/GenBank/DDBJ whole genome shotgun (WGS) entry which is preliminary data.</text>
</comment>
<proteinExistence type="predicted"/>
<name>A0A0V9UGM9_9NOCA</name>
<dbReference type="InterPro" id="IPR029069">
    <property type="entry name" value="HotDog_dom_sf"/>
</dbReference>
<evidence type="ECO:0000313" key="1">
    <source>
        <dbReference type="EMBL" id="KSZ57150.1"/>
    </source>
</evidence>
<dbReference type="EMBL" id="AZXY01000010">
    <property type="protein sequence ID" value="KSZ57150.1"/>
    <property type="molecule type" value="Genomic_DNA"/>
</dbReference>
<dbReference type="AlphaFoldDB" id="A0A0V9UGM9"/>
<reference evidence="1 2" key="2">
    <citation type="journal article" date="2016" name="Genome Announc.">
        <title>Draft Genome Sequence of a Versatile Hydrocarbon-Degrading Bacterium, Rhodococcus pyridinivorans Strain KG-16, Collected from Oil Fields in India.</title>
        <authorList>
            <person name="Aggarwal R.K."/>
            <person name="Dawar C."/>
            <person name="Phanindranath R."/>
            <person name="Mutnuri L."/>
            <person name="Dayal A.M."/>
        </authorList>
    </citation>
    <scope>NUCLEOTIDE SEQUENCE [LARGE SCALE GENOMIC DNA]</scope>
    <source>
        <strain evidence="1 2">KG-16</strain>
    </source>
</reference>
<dbReference type="SUPFAM" id="SSF54637">
    <property type="entry name" value="Thioesterase/thiol ester dehydrase-isomerase"/>
    <property type="match status" value="1"/>
</dbReference>
<evidence type="ECO:0000313" key="2">
    <source>
        <dbReference type="Proteomes" id="UP000053060"/>
    </source>
</evidence>
<reference evidence="2" key="1">
    <citation type="submission" date="2015-01" db="EMBL/GenBank/DDBJ databases">
        <title>Draft genome sequence of Rhodococcus pyridinivorans strain KG-16, a hydrocarbon-degrading bacterium.</title>
        <authorList>
            <person name="Aggarwal R.K."/>
            <person name="Dawar C."/>
        </authorList>
    </citation>
    <scope>NUCLEOTIDE SEQUENCE [LARGE SCALE GENOMIC DNA]</scope>
    <source>
        <strain evidence="2">KG-16</strain>
    </source>
</reference>